<feature type="compositionally biased region" description="Basic and acidic residues" evidence="1">
    <location>
        <begin position="558"/>
        <end position="571"/>
    </location>
</feature>
<dbReference type="PANTHER" id="PTHR11319:SF35">
    <property type="entry name" value="OUTER MEMBRANE PROTEIN PMPC-RELATED"/>
    <property type="match status" value="1"/>
</dbReference>
<evidence type="ECO:0000256" key="2">
    <source>
        <dbReference type="SAM" id="SignalP"/>
    </source>
</evidence>
<dbReference type="RefSeq" id="WP_143006611.1">
    <property type="nucleotide sequence ID" value="NZ_FNAG01000003.1"/>
</dbReference>
<reference evidence="3 4" key="1">
    <citation type="submission" date="2016-10" db="EMBL/GenBank/DDBJ databases">
        <authorList>
            <person name="de Groot N.N."/>
        </authorList>
    </citation>
    <scope>NUCLEOTIDE SEQUENCE [LARGE SCALE GENOMIC DNA]</scope>
    <source>
        <strain evidence="3 4">DSM 16957</strain>
    </source>
</reference>
<proteinExistence type="predicted"/>
<feature type="chain" id="PRO_5011689379" description="Right handed beta helix region" evidence="2">
    <location>
        <begin position="25"/>
        <end position="777"/>
    </location>
</feature>
<dbReference type="OrthoDB" id="5945231at2"/>
<dbReference type="AlphaFoldDB" id="A0A1G6VJM6"/>
<sequence>MPASRIAAAPCLLIALGLSAPSEAATYRVGVGVGCTHASIQSALDAAAASAENDVVLITRSGNWTEQALTLSVTNQTIDIRGGYAACADATPDGVRTPISGAGGAQASVLRVGTSGTNSSVSLSDLTLSGGDATGTSTAGNGGGLQFSGAGQLQLLRTVLSGNSATRGGGLHVAGINGAARIVLGAGSQIIGNTASSDGGGIYLDQASLEMHAADSLLFNNRAEGSDGRGYGGGLLIRAGMSSASASLRGAGANGLAKVQGNRARYGGGVAVLAEVGSAETALLEAASSQRSAFQANSADVAGGAIYLKPYDGTQNSLAIARLANVRLYDNIAPDGAAIYIDTDIASGSPGAGAEVEIDHGTLASVCPVGDHCSLIEGNAALNAASLPSSGALVRVRELGSLRVAGGAPNTIDRGGPWIRDNDVGPLFRGDECLLSLNNALITGNIVSTHVVSGNCPQFELGDLTIAGNTISGSAIFNLQGAASLRRSVLWQPGKLSMQGTATRDVVDVVTQESASIDTGFLAFVTQANPRFVDPARDDYRLRAGSPAVDYAPATGSADRDARGQPRDVDLPIRTNFPRGPRDLGALERQSLAPLLLFGDFDVAGDLGLWPETTAGASVWSDAQNASGSAGSGALQASLGNIPQARVTVRQQCVHLPGPGRYALNGWGRSVGATISTRDSVLLHWQLRHNGGENCTQGNADVSGDHFLTSSASWTQPATPADIQLPDVAWTPNSSLTVSLVVVDVGVTSPAAINGWFDGISLAVSPLGDALFGDGFE</sequence>
<dbReference type="EMBL" id="FNAG01000003">
    <property type="protein sequence ID" value="SDD53830.1"/>
    <property type="molecule type" value="Genomic_DNA"/>
</dbReference>
<dbReference type="Proteomes" id="UP000199603">
    <property type="component" value="Unassembled WGS sequence"/>
</dbReference>
<dbReference type="PANTHER" id="PTHR11319">
    <property type="entry name" value="G PROTEIN-COUPLED RECEPTOR-RELATED"/>
    <property type="match status" value="1"/>
</dbReference>
<keyword evidence="4" id="KW-1185">Reference proteome</keyword>
<evidence type="ECO:0000313" key="4">
    <source>
        <dbReference type="Proteomes" id="UP000199603"/>
    </source>
</evidence>
<evidence type="ECO:0000256" key="1">
    <source>
        <dbReference type="SAM" id="MobiDB-lite"/>
    </source>
</evidence>
<dbReference type="InterPro" id="IPR011050">
    <property type="entry name" value="Pectin_lyase_fold/virulence"/>
</dbReference>
<gene>
    <name evidence="3" type="ORF">SAMN04488509_103124</name>
</gene>
<feature type="region of interest" description="Disordered" evidence="1">
    <location>
        <begin position="551"/>
        <end position="584"/>
    </location>
</feature>
<evidence type="ECO:0000313" key="3">
    <source>
        <dbReference type="EMBL" id="SDD53830.1"/>
    </source>
</evidence>
<keyword evidence="2" id="KW-0732">Signal</keyword>
<name>A0A1G6VJM6_9GAMM</name>
<dbReference type="SUPFAM" id="SSF51126">
    <property type="entry name" value="Pectin lyase-like"/>
    <property type="match status" value="1"/>
</dbReference>
<feature type="signal peptide" evidence="2">
    <location>
        <begin position="1"/>
        <end position="24"/>
    </location>
</feature>
<dbReference type="STRING" id="265719.SAMN04488509_103124"/>
<accession>A0A1G6VJM6</accession>
<organism evidence="3 4">
    <name type="scientific">Aquimonas voraii</name>
    <dbReference type="NCBI Taxonomy" id="265719"/>
    <lineage>
        <taxon>Bacteria</taxon>
        <taxon>Pseudomonadati</taxon>
        <taxon>Pseudomonadota</taxon>
        <taxon>Gammaproteobacteria</taxon>
        <taxon>Lysobacterales</taxon>
        <taxon>Lysobacteraceae</taxon>
        <taxon>Aquimonas</taxon>
    </lineage>
</organism>
<evidence type="ECO:0008006" key="5">
    <source>
        <dbReference type="Google" id="ProtNLM"/>
    </source>
</evidence>
<protein>
    <recommendedName>
        <fullName evidence="5">Right handed beta helix region</fullName>
    </recommendedName>
</protein>